<protein>
    <submittedName>
        <fullName evidence="1">Uncharacterized protein</fullName>
    </submittedName>
</protein>
<organism evidence="1 2">
    <name type="scientific">Psychrobacter nivimaris</name>
    <dbReference type="NCBI Taxonomy" id="281738"/>
    <lineage>
        <taxon>Bacteria</taxon>
        <taxon>Pseudomonadati</taxon>
        <taxon>Pseudomonadota</taxon>
        <taxon>Gammaproteobacteria</taxon>
        <taxon>Moraxellales</taxon>
        <taxon>Moraxellaceae</taxon>
        <taxon>Psychrobacter</taxon>
    </lineage>
</organism>
<accession>A0A6N7BZB0</accession>
<dbReference type="AlphaFoldDB" id="A0A6N7BZB0"/>
<gene>
    <name evidence="1" type="ORF">FQV37_824</name>
</gene>
<evidence type="ECO:0000313" key="2">
    <source>
        <dbReference type="Proteomes" id="UP000471465"/>
    </source>
</evidence>
<sequence length="41" mass="4654">MTFARGLLANVKTNSIKPMPNKLKFNRLGIKSILNKLKIIQ</sequence>
<proteinExistence type="predicted"/>
<name>A0A6N7BZB0_9GAMM</name>
<comment type="caution">
    <text evidence="1">The sequence shown here is derived from an EMBL/GenBank/DDBJ whole genome shotgun (WGS) entry which is preliminary data.</text>
</comment>
<dbReference type="Proteomes" id="UP000471465">
    <property type="component" value="Unassembled WGS sequence"/>
</dbReference>
<dbReference type="EMBL" id="VZIZ01000019">
    <property type="protein sequence ID" value="KAF0568416.1"/>
    <property type="molecule type" value="Genomic_DNA"/>
</dbReference>
<keyword evidence="2" id="KW-1185">Reference proteome</keyword>
<reference evidence="1 2" key="1">
    <citation type="submission" date="2019-09" db="EMBL/GenBank/DDBJ databases">
        <title>Draft genome sequence of Psychrobacter nivimaris LAMA 639, in search for biotechnological relevant genes.</title>
        <authorList>
            <person name="Lima A.O.S."/>
            <person name="Staloch B.E.K."/>
            <person name="Freitas R.C."/>
            <person name="Niero H."/>
            <person name="Silva M.A.C."/>
        </authorList>
    </citation>
    <scope>NUCLEOTIDE SEQUENCE [LARGE SCALE GENOMIC DNA]</scope>
    <source>
        <strain evidence="1 2">LAMA 639</strain>
    </source>
</reference>
<evidence type="ECO:0000313" key="1">
    <source>
        <dbReference type="EMBL" id="KAF0568416.1"/>
    </source>
</evidence>